<feature type="domain" description="Alpha/beta-hydrolase N-terminal" evidence="3">
    <location>
        <begin position="70"/>
        <end position="280"/>
    </location>
</feature>
<dbReference type="Pfam" id="PF15420">
    <property type="entry name" value="Abhydrolase_9_N"/>
    <property type="match status" value="1"/>
</dbReference>
<reference evidence="4 5" key="1">
    <citation type="journal article" date="2020" name="Biotechnol. Biofuels">
        <title>New insights from the biogas microbiome by comprehensive genome-resolved metagenomics of nearly 1600 species originating from multiple anaerobic digesters.</title>
        <authorList>
            <person name="Campanaro S."/>
            <person name="Treu L."/>
            <person name="Rodriguez-R L.M."/>
            <person name="Kovalovszki A."/>
            <person name="Ziels R.M."/>
            <person name="Maus I."/>
            <person name="Zhu X."/>
            <person name="Kougias P.G."/>
            <person name="Basile A."/>
            <person name="Luo G."/>
            <person name="Schluter A."/>
            <person name="Konstantinidis K.T."/>
            <person name="Angelidaki I."/>
        </authorList>
    </citation>
    <scope>NUCLEOTIDE SEQUENCE [LARGE SCALE GENOMIC DNA]</scope>
    <source>
        <strain evidence="4">AS06rmzACSIP_235</strain>
    </source>
</reference>
<dbReference type="InterPro" id="IPR027788">
    <property type="entry name" value="Alpha/beta-hydrolase_N_dom"/>
</dbReference>
<dbReference type="AlphaFoldDB" id="A0A847HB45"/>
<gene>
    <name evidence="4" type="ORF">GX570_07535</name>
</gene>
<accession>A0A847HB45</accession>
<keyword evidence="1" id="KW-0472">Membrane</keyword>
<sequence>MRVPRRLHDRLLAAAAPLAPVAVHGLRGAAFTLEVAADILPGFRMTRRRRLPENLGAGILGAEMSTWWAISPSLLPRPWWVTAANVAICQGVGHVAGTGFAWTVNRSLRRRDIDLPAGARRFWKDTGHTAVAAVTVAAILQSLRRQRQQARLVRVRRRGGSHALAGGLVGTIGYGVLLLLGDAAQVSVDHLGRRLSRWMPLGVAWSLAAGGVTWLVLILSDRVLVRRILAGLSRRAEKVNQSVFPGTSMPWEPERSGSPWSLERWSAVGSQGRAVLSLGPRARDIAEVTGLAHTREPIRIFVGLVKGRSLESAARLILAELDRTGAFRRNTLVMQTSAGTGWITDWSVDAVEFLTGGDCATVAMQYSFLPSAVSYLVDRDTPVRASRILLSALLDRLDRMDPADRPKFYVAGESLGGYGVATSFDGLEDLLARTDGAVISGSPRFTRLLRELTDARDAGSPERLPVVDGGRHVRFVSHPDHLWQEFTGMAYANGWEHPRVVVAQHASDPIVWWDSDLFWRRPDWLTEPGSRGVPAPRPQHLDVFHGMRWVPFITGWQVGLDQLTSLFVPGGHGHNYHAEMLWYWDAVLDDHASVRLDPAIARRAEMFIRRDAVKR</sequence>
<feature type="domain" description="Alpha/beta-hydrolase catalytic" evidence="2">
    <location>
        <begin position="298"/>
        <end position="590"/>
    </location>
</feature>
<name>A0A847HB45_9CORY</name>
<dbReference type="Pfam" id="PF10081">
    <property type="entry name" value="Abhydrolase_9"/>
    <property type="match status" value="1"/>
</dbReference>
<evidence type="ECO:0008006" key="6">
    <source>
        <dbReference type="Google" id="ProtNLM"/>
    </source>
</evidence>
<keyword evidence="1" id="KW-0812">Transmembrane</keyword>
<dbReference type="Proteomes" id="UP000523614">
    <property type="component" value="Unassembled WGS sequence"/>
</dbReference>
<dbReference type="EMBL" id="JAAYYP010000262">
    <property type="protein sequence ID" value="NLF91179.1"/>
    <property type="molecule type" value="Genomic_DNA"/>
</dbReference>
<dbReference type="InterPro" id="IPR012037">
    <property type="entry name" value="Alpha/beta-hydrolase_fam"/>
</dbReference>
<evidence type="ECO:0000313" key="5">
    <source>
        <dbReference type="Proteomes" id="UP000523614"/>
    </source>
</evidence>
<feature type="transmembrane region" description="Helical" evidence="1">
    <location>
        <begin position="163"/>
        <end position="181"/>
    </location>
</feature>
<protein>
    <recommendedName>
        <fullName evidence="6">Alpha/beta-hydrolase family protein</fullName>
    </recommendedName>
</protein>
<keyword evidence="1" id="KW-1133">Transmembrane helix</keyword>
<evidence type="ECO:0000256" key="1">
    <source>
        <dbReference type="SAM" id="Phobius"/>
    </source>
</evidence>
<comment type="caution">
    <text evidence="4">The sequence shown here is derived from an EMBL/GenBank/DDBJ whole genome shotgun (WGS) entry which is preliminary data.</text>
</comment>
<dbReference type="InterPro" id="IPR027787">
    <property type="entry name" value="Alpha/beta-hydrolase_catalytic"/>
</dbReference>
<organism evidence="4 5">
    <name type="scientific">Corynebacterium marinum</name>
    <dbReference type="NCBI Taxonomy" id="349751"/>
    <lineage>
        <taxon>Bacteria</taxon>
        <taxon>Bacillati</taxon>
        <taxon>Actinomycetota</taxon>
        <taxon>Actinomycetes</taxon>
        <taxon>Mycobacteriales</taxon>
        <taxon>Corynebacteriaceae</taxon>
        <taxon>Corynebacterium</taxon>
    </lineage>
</organism>
<proteinExistence type="predicted"/>
<dbReference type="PIRSF" id="PIRSF007542">
    <property type="entry name" value="UCP007542"/>
    <property type="match status" value="1"/>
</dbReference>
<evidence type="ECO:0000313" key="4">
    <source>
        <dbReference type="EMBL" id="NLF91179.1"/>
    </source>
</evidence>
<evidence type="ECO:0000259" key="3">
    <source>
        <dbReference type="Pfam" id="PF15420"/>
    </source>
</evidence>
<evidence type="ECO:0000259" key="2">
    <source>
        <dbReference type="Pfam" id="PF10081"/>
    </source>
</evidence>
<feature type="transmembrane region" description="Helical" evidence="1">
    <location>
        <begin position="201"/>
        <end position="219"/>
    </location>
</feature>